<proteinExistence type="predicted"/>
<keyword evidence="3" id="KW-1185">Reference proteome</keyword>
<sequence length="244" mass="26649">MSPSMRPGPADAVPGTVTRRPPTPWPEPPGPGELRWHDEVEWLGLRVRAWFFDPRRLPAQLAWAQAQRERTGQPLAPAQLERLVQLLPCLADWPVQPLGLPGERSVCHAGALQARPELLLRIGEGRRSGLLCLGNRGPEATRPVPTDSWFRELDLQAMLQAVAVAMAASGEYQLPAVALWRGPNVVYQVDPGSVVLAQLAAQIGPACHYWGELRSLSPAQLASFCEPRLRSLPALKYAAPLGTP</sequence>
<evidence type="ECO:0000313" key="3">
    <source>
        <dbReference type="Proteomes" id="UP001368500"/>
    </source>
</evidence>
<dbReference type="RefSeq" id="WP_341372867.1">
    <property type="nucleotide sequence ID" value="NZ_JBBUTF010000003.1"/>
</dbReference>
<name>A0ABU9B8K2_9BURK</name>
<feature type="region of interest" description="Disordered" evidence="1">
    <location>
        <begin position="1"/>
        <end position="33"/>
    </location>
</feature>
<dbReference type="EMBL" id="JBBUTF010000003">
    <property type="protein sequence ID" value="MEK8025085.1"/>
    <property type="molecule type" value="Genomic_DNA"/>
</dbReference>
<dbReference type="Proteomes" id="UP001368500">
    <property type="component" value="Unassembled WGS sequence"/>
</dbReference>
<gene>
    <name evidence="2" type="ORF">AACH11_03805</name>
</gene>
<organism evidence="2 3">
    <name type="scientific">Pseudaquabacterium rugosum</name>
    <dbReference type="NCBI Taxonomy" id="2984194"/>
    <lineage>
        <taxon>Bacteria</taxon>
        <taxon>Pseudomonadati</taxon>
        <taxon>Pseudomonadota</taxon>
        <taxon>Betaproteobacteria</taxon>
        <taxon>Burkholderiales</taxon>
        <taxon>Sphaerotilaceae</taxon>
        <taxon>Pseudaquabacterium</taxon>
    </lineage>
</organism>
<evidence type="ECO:0000313" key="2">
    <source>
        <dbReference type="EMBL" id="MEK8025085.1"/>
    </source>
</evidence>
<accession>A0ABU9B8K2</accession>
<evidence type="ECO:0000256" key="1">
    <source>
        <dbReference type="SAM" id="MobiDB-lite"/>
    </source>
</evidence>
<feature type="compositionally biased region" description="Pro residues" evidence="1">
    <location>
        <begin position="21"/>
        <end position="31"/>
    </location>
</feature>
<protein>
    <submittedName>
        <fullName evidence="2">Uncharacterized protein</fullName>
    </submittedName>
</protein>
<comment type="caution">
    <text evidence="2">The sequence shown here is derived from an EMBL/GenBank/DDBJ whole genome shotgun (WGS) entry which is preliminary data.</text>
</comment>
<reference evidence="2 3" key="1">
    <citation type="submission" date="2024-04" db="EMBL/GenBank/DDBJ databases">
        <title>Novel species of the genus Ideonella isolated from streams.</title>
        <authorList>
            <person name="Lu H."/>
        </authorList>
    </citation>
    <scope>NUCLEOTIDE SEQUENCE [LARGE SCALE GENOMIC DNA]</scope>
    <source>
        <strain evidence="2 3">BYS139W</strain>
    </source>
</reference>